<sequence length="62" mass="7347">MLEHIMSWGVLPVSLLCFAGIFIIFIVFFWMLLQTKRHPPTPLTDEQLRERMSKINLDLDED</sequence>
<feature type="transmembrane region" description="Helical" evidence="1">
    <location>
        <begin position="6"/>
        <end position="33"/>
    </location>
</feature>
<accession>A0A077DDF8</accession>
<dbReference type="KEGG" id="bpsi:IX83_05765"/>
<dbReference type="STRING" id="1072685.IX83_05765"/>
<proteinExistence type="predicted"/>
<protein>
    <submittedName>
        <fullName evidence="2">Uncharacterized protein</fullName>
    </submittedName>
</protein>
<keyword evidence="1" id="KW-0472">Membrane</keyword>
<organism evidence="2 3">
    <name type="scientific">Basilea psittacipulmonis DSM 24701</name>
    <dbReference type="NCBI Taxonomy" id="1072685"/>
    <lineage>
        <taxon>Bacteria</taxon>
        <taxon>Pseudomonadati</taxon>
        <taxon>Pseudomonadota</taxon>
        <taxon>Betaproteobacteria</taxon>
        <taxon>Burkholderiales</taxon>
        <taxon>Alcaligenaceae</taxon>
        <taxon>Basilea</taxon>
    </lineage>
</organism>
<dbReference type="AlphaFoldDB" id="A0A077DDF8"/>
<dbReference type="Proteomes" id="UP000028945">
    <property type="component" value="Chromosome"/>
</dbReference>
<dbReference type="HOGENOM" id="CLU_2894923_0_0_4"/>
<keyword evidence="1" id="KW-1133">Transmembrane helix</keyword>
<dbReference type="RefSeq" id="WP_038500096.1">
    <property type="nucleotide sequence ID" value="NZ_AFWK01000081.1"/>
</dbReference>
<keyword evidence="3" id="KW-1185">Reference proteome</keyword>
<reference evidence="2 3" key="1">
    <citation type="journal article" date="2014" name="BMC Genomics">
        <title>A genomic perspective on a new bacterial genus and species from the Alcaligenaceae family, Basilea psittacipulmonis.</title>
        <authorList>
            <person name="Whiteson K.L."/>
            <person name="Hernandez D."/>
            <person name="Lazarevic V."/>
            <person name="Gaia N."/>
            <person name="Farinelli L."/>
            <person name="Francois P."/>
            <person name="Pilo P."/>
            <person name="Frey J."/>
            <person name="Schrenzel J."/>
        </authorList>
    </citation>
    <scope>NUCLEOTIDE SEQUENCE [LARGE SCALE GENOMIC DNA]</scope>
    <source>
        <strain evidence="2 3">DSM 24701</strain>
    </source>
</reference>
<evidence type="ECO:0000313" key="2">
    <source>
        <dbReference type="EMBL" id="AIL32890.1"/>
    </source>
</evidence>
<evidence type="ECO:0000256" key="1">
    <source>
        <dbReference type="SAM" id="Phobius"/>
    </source>
</evidence>
<evidence type="ECO:0000313" key="3">
    <source>
        <dbReference type="Proteomes" id="UP000028945"/>
    </source>
</evidence>
<dbReference type="EMBL" id="CP009238">
    <property type="protein sequence ID" value="AIL32890.1"/>
    <property type="molecule type" value="Genomic_DNA"/>
</dbReference>
<name>A0A077DDF8_9BURK</name>
<gene>
    <name evidence="2" type="ORF">IX83_05765</name>
</gene>
<keyword evidence="1" id="KW-0812">Transmembrane</keyword>